<dbReference type="EMBL" id="CAJOBC010003329">
    <property type="protein sequence ID" value="CAF3778170.1"/>
    <property type="molecule type" value="Genomic_DNA"/>
</dbReference>
<feature type="region of interest" description="Disordered" evidence="1">
    <location>
        <begin position="62"/>
        <end position="241"/>
    </location>
</feature>
<dbReference type="Proteomes" id="UP000682733">
    <property type="component" value="Unassembled WGS sequence"/>
</dbReference>
<feature type="compositionally biased region" description="Polar residues" evidence="1">
    <location>
        <begin position="609"/>
        <end position="621"/>
    </location>
</feature>
<feature type="compositionally biased region" description="Basic and acidic residues" evidence="1">
    <location>
        <begin position="773"/>
        <end position="783"/>
    </location>
</feature>
<evidence type="ECO:0000256" key="1">
    <source>
        <dbReference type="SAM" id="MobiDB-lite"/>
    </source>
</evidence>
<feature type="compositionally biased region" description="Pro residues" evidence="1">
    <location>
        <begin position="591"/>
        <end position="602"/>
    </location>
</feature>
<accession>A0A814H7H9</accession>
<feature type="compositionally biased region" description="Polar residues" evidence="1">
    <location>
        <begin position="436"/>
        <end position="445"/>
    </location>
</feature>
<feature type="compositionally biased region" description="Polar residues" evidence="1">
    <location>
        <begin position="105"/>
        <end position="115"/>
    </location>
</feature>
<feature type="region of interest" description="Disordered" evidence="1">
    <location>
        <begin position="418"/>
        <end position="701"/>
    </location>
</feature>
<comment type="caution">
    <text evidence="2">The sequence shown here is derived from an EMBL/GenBank/DDBJ whole genome shotgun (WGS) entry which is preliminary data.</text>
</comment>
<dbReference type="EMBL" id="CAJNOQ010003329">
    <property type="protein sequence ID" value="CAF1006938.1"/>
    <property type="molecule type" value="Genomic_DNA"/>
</dbReference>
<feature type="compositionally biased region" description="Polar residues" evidence="1">
    <location>
        <begin position="480"/>
        <end position="493"/>
    </location>
</feature>
<feature type="compositionally biased region" description="Polar residues" evidence="1">
    <location>
        <begin position="230"/>
        <end position="241"/>
    </location>
</feature>
<reference evidence="2" key="1">
    <citation type="submission" date="2021-02" db="EMBL/GenBank/DDBJ databases">
        <authorList>
            <person name="Nowell W R."/>
        </authorList>
    </citation>
    <scope>NUCLEOTIDE SEQUENCE</scope>
</reference>
<feature type="compositionally biased region" description="Basic and acidic residues" evidence="1">
    <location>
        <begin position="210"/>
        <end position="220"/>
    </location>
</feature>
<feature type="compositionally biased region" description="Basic and acidic residues" evidence="1">
    <location>
        <begin position="552"/>
        <end position="570"/>
    </location>
</feature>
<proteinExistence type="predicted"/>
<dbReference type="Proteomes" id="UP000681722">
    <property type="component" value="Unassembled WGS sequence"/>
</dbReference>
<feature type="compositionally biased region" description="Basic and acidic residues" evidence="1">
    <location>
        <begin position="418"/>
        <end position="433"/>
    </location>
</feature>
<feature type="compositionally biased region" description="Low complexity" evidence="1">
    <location>
        <begin position="647"/>
        <end position="668"/>
    </location>
</feature>
<dbReference type="EMBL" id="CAJNOK010015626">
    <property type="protein sequence ID" value="CAF1229105.1"/>
    <property type="molecule type" value="Genomic_DNA"/>
</dbReference>
<organism evidence="2 6">
    <name type="scientific">Didymodactylos carnosus</name>
    <dbReference type="NCBI Taxonomy" id="1234261"/>
    <lineage>
        <taxon>Eukaryota</taxon>
        <taxon>Metazoa</taxon>
        <taxon>Spiralia</taxon>
        <taxon>Gnathifera</taxon>
        <taxon>Rotifera</taxon>
        <taxon>Eurotatoria</taxon>
        <taxon>Bdelloidea</taxon>
        <taxon>Philodinida</taxon>
        <taxon>Philodinidae</taxon>
        <taxon>Didymodactylos</taxon>
    </lineage>
</organism>
<evidence type="ECO:0000313" key="2">
    <source>
        <dbReference type="EMBL" id="CAF1006938.1"/>
    </source>
</evidence>
<feature type="compositionally biased region" description="Polar residues" evidence="1">
    <location>
        <begin position="510"/>
        <end position="528"/>
    </location>
</feature>
<dbReference type="AlphaFoldDB" id="A0A814H7H9"/>
<dbReference type="OrthoDB" id="10061909at2759"/>
<dbReference type="Proteomes" id="UP000663829">
    <property type="component" value="Unassembled WGS sequence"/>
</dbReference>
<feature type="compositionally biased region" description="Basic and acidic residues" evidence="1">
    <location>
        <begin position="532"/>
        <end position="545"/>
    </location>
</feature>
<feature type="compositionally biased region" description="Polar residues" evidence="1">
    <location>
        <begin position="630"/>
        <end position="646"/>
    </location>
</feature>
<evidence type="ECO:0000313" key="4">
    <source>
        <dbReference type="EMBL" id="CAF3778170.1"/>
    </source>
</evidence>
<feature type="compositionally biased region" description="Basic and acidic residues" evidence="1">
    <location>
        <begin position="690"/>
        <end position="701"/>
    </location>
</feature>
<name>A0A814H7H9_9BILA</name>
<dbReference type="EMBL" id="CAJOBA010037171">
    <property type="protein sequence ID" value="CAF4037071.1"/>
    <property type="molecule type" value="Genomic_DNA"/>
</dbReference>
<feature type="region of interest" description="Disordered" evidence="1">
    <location>
        <begin position="729"/>
        <end position="783"/>
    </location>
</feature>
<feature type="compositionally biased region" description="Basic and acidic residues" evidence="1">
    <location>
        <begin position="160"/>
        <end position="200"/>
    </location>
</feature>
<feature type="compositionally biased region" description="Low complexity" evidence="1">
    <location>
        <begin position="735"/>
        <end position="765"/>
    </location>
</feature>
<sequence length="783" mass="89442">MATALYSAPTTLNNPLMFPMGFQTQTPNMNIGQMPYQFQNQQLGISSFLGYPGQQQLTYQQIPGMQQPPPSRGQSMPAPLNRYPYPNGTQRQSGPRPPHPASGQIEFSTPFGNRSSYKHDSRGRQHRRRRSISPNTEGLYSDRENHQQQKRRALSGDQRLTPDRSRSPSQSHEKQEQKSDRSPTIDKQGERQQESGDKKGKSSKRKSKKERYDKFTRGADEYGGSPWTRAPQQQTDVYGDNQSELPHHMRVHRQPLYNGYHQAYEESVRRGDLYRKQAKRYMRLAPEIKQQLLPHEDDLQKNEILNRNRLPFYNTQQPPQQPYDLRGQFGQQQFSQFNNMGVQQPGGFFGGGQQMPPFSAPHVPTNAQFPNMPIQSMPPGPMGPSVPAAEREIRRLREHIHTLEGELHKLQKKLHKVTLEESKGIKSDHERVRNKSGGSQQPQSQYREKRRRRSQDTRSPRQTPVIVELNSEKEHKHRQTSSGTSGRHQTPPRTTGVGGIANDGGYAARSETTNETPTSSGFVQSHSPLRQADSERRSKSRERSRSGTNQRSDSENRQARNSKKEREETASKLAHAAAARVNGRGNGNQQPGPPPPPPPPPTQQHGNFRPQQQTQGSQNRPDQMPPYVQQPFQINHRYPSTNMASAFSQHQQQPFQYPNQNYNQSNNNDLVYTEDSDELQTDTIKRRTTRGRDATQQKDKSAEKILDAFERFYAKNGKTTVPIKVKYIPESQTVNPQQKRNNNRQSNTNKRRSSSSATSTPPLSSFDKHRNKQNGERTQNKEV</sequence>
<evidence type="ECO:0000313" key="3">
    <source>
        <dbReference type="EMBL" id="CAF1229105.1"/>
    </source>
</evidence>
<gene>
    <name evidence="2" type="ORF">GPM918_LOCUS14058</name>
    <name evidence="3" type="ORF">OVA965_LOCUS25289</name>
    <name evidence="4" type="ORF">SRO942_LOCUS14058</name>
    <name evidence="5" type="ORF">TMI583_LOCUS26016</name>
</gene>
<evidence type="ECO:0000313" key="6">
    <source>
        <dbReference type="Proteomes" id="UP000663829"/>
    </source>
</evidence>
<keyword evidence="6" id="KW-1185">Reference proteome</keyword>
<dbReference type="Proteomes" id="UP000677228">
    <property type="component" value="Unassembled WGS sequence"/>
</dbReference>
<evidence type="ECO:0000313" key="5">
    <source>
        <dbReference type="EMBL" id="CAF4037071.1"/>
    </source>
</evidence>
<protein>
    <submittedName>
        <fullName evidence="2">Uncharacterized protein</fullName>
    </submittedName>
</protein>